<evidence type="ECO:0000313" key="8">
    <source>
        <dbReference type="EMBL" id="NYJ06376.1"/>
    </source>
</evidence>
<dbReference type="EMBL" id="JACBZT010000001">
    <property type="protein sequence ID" value="NYJ06376.1"/>
    <property type="molecule type" value="Genomic_DNA"/>
</dbReference>
<dbReference type="PANTHER" id="PTHR10815:SF13">
    <property type="entry name" value="METHYLATED-DNA--PROTEIN-CYSTEINE METHYLTRANSFERASE"/>
    <property type="match status" value="1"/>
</dbReference>
<dbReference type="InterPro" id="IPR036388">
    <property type="entry name" value="WH-like_DNA-bd_sf"/>
</dbReference>
<dbReference type="Proteomes" id="UP000541969">
    <property type="component" value="Unassembled WGS sequence"/>
</dbReference>
<evidence type="ECO:0000256" key="3">
    <source>
        <dbReference type="ARBA" id="ARBA00022679"/>
    </source>
</evidence>
<keyword evidence="9" id="KW-1185">Reference proteome</keyword>
<comment type="catalytic activity">
    <reaction evidence="1">
        <text>a 4-O-methyl-thymidine in DNA + L-cysteinyl-[protein] = a thymidine in DNA + S-methyl-L-cysteinyl-[protein]</text>
        <dbReference type="Rhea" id="RHEA:53428"/>
        <dbReference type="Rhea" id="RHEA-COMP:10131"/>
        <dbReference type="Rhea" id="RHEA-COMP:10132"/>
        <dbReference type="Rhea" id="RHEA-COMP:13555"/>
        <dbReference type="Rhea" id="RHEA-COMP:13556"/>
        <dbReference type="ChEBI" id="CHEBI:29950"/>
        <dbReference type="ChEBI" id="CHEBI:82612"/>
        <dbReference type="ChEBI" id="CHEBI:137386"/>
        <dbReference type="ChEBI" id="CHEBI:137387"/>
        <dbReference type="EC" id="2.1.1.63"/>
    </reaction>
</comment>
<protein>
    <submittedName>
        <fullName evidence="8">Methylated-DNA-[protein]-cysteine S-methyltransferase</fullName>
        <ecNumber evidence="8">2.1.1.63</ecNumber>
    </submittedName>
</protein>
<proteinExistence type="predicted"/>
<gene>
    <name evidence="8" type="ORF">GGQ55_002654</name>
</gene>
<dbReference type="GO" id="GO:0006281">
    <property type="term" value="P:DNA repair"/>
    <property type="evidence" value="ECO:0007669"/>
    <property type="project" value="UniProtKB-KW"/>
</dbReference>
<evidence type="ECO:0000313" key="9">
    <source>
        <dbReference type="Proteomes" id="UP000541969"/>
    </source>
</evidence>
<dbReference type="CDD" id="cd06445">
    <property type="entry name" value="ATase"/>
    <property type="match status" value="1"/>
</dbReference>
<dbReference type="NCBIfam" id="TIGR00589">
    <property type="entry name" value="ogt"/>
    <property type="match status" value="1"/>
</dbReference>
<evidence type="ECO:0000256" key="5">
    <source>
        <dbReference type="ARBA" id="ARBA00023204"/>
    </source>
</evidence>
<dbReference type="Gene3D" id="1.10.10.10">
    <property type="entry name" value="Winged helix-like DNA-binding domain superfamily/Winged helix DNA-binding domain"/>
    <property type="match status" value="1"/>
</dbReference>
<comment type="caution">
    <text evidence="8">The sequence shown here is derived from an EMBL/GenBank/DDBJ whole genome shotgun (WGS) entry which is preliminary data.</text>
</comment>
<dbReference type="InterPro" id="IPR036217">
    <property type="entry name" value="MethylDNA_cys_MeTrfase_DNAb"/>
</dbReference>
<dbReference type="PANTHER" id="PTHR10815">
    <property type="entry name" value="METHYLATED-DNA--PROTEIN-CYSTEINE METHYLTRANSFERASE"/>
    <property type="match status" value="1"/>
</dbReference>
<evidence type="ECO:0000256" key="4">
    <source>
        <dbReference type="ARBA" id="ARBA00022763"/>
    </source>
</evidence>
<dbReference type="InterPro" id="IPR014048">
    <property type="entry name" value="MethylDNA_cys_MeTrfase_DNA-bd"/>
</dbReference>
<dbReference type="GO" id="GO:0003908">
    <property type="term" value="F:methylated-DNA-[protein]-cysteine S-methyltransferase activity"/>
    <property type="evidence" value="ECO:0007669"/>
    <property type="project" value="UniProtKB-EC"/>
</dbReference>
<reference evidence="8 9" key="1">
    <citation type="submission" date="2020-07" db="EMBL/GenBank/DDBJ databases">
        <title>Sequencing the genomes of 1000 actinobacteria strains.</title>
        <authorList>
            <person name="Klenk H.-P."/>
        </authorList>
    </citation>
    <scope>NUCLEOTIDE SEQUENCE [LARGE SCALE GENOMIC DNA]</scope>
    <source>
        <strain evidence="8 9">DSM 104001</strain>
    </source>
</reference>
<dbReference type="GO" id="GO:0032259">
    <property type="term" value="P:methylation"/>
    <property type="evidence" value="ECO:0007669"/>
    <property type="project" value="UniProtKB-KW"/>
</dbReference>
<evidence type="ECO:0000256" key="1">
    <source>
        <dbReference type="ARBA" id="ARBA00001286"/>
    </source>
</evidence>
<dbReference type="Pfam" id="PF01035">
    <property type="entry name" value="DNA_binding_1"/>
    <property type="match status" value="1"/>
</dbReference>
<dbReference type="SUPFAM" id="SSF46767">
    <property type="entry name" value="Methylated DNA-protein cysteine methyltransferase, C-terminal domain"/>
    <property type="match status" value="1"/>
</dbReference>
<evidence type="ECO:0000259" key="7">
    <source>
        <dbReference type="Pfam" id="PF01035"/>
    </source>
</evidence>
<dbReference type="AlphaFoldDB" id="A0A853CGL7"/>
<dbReference type="PROSITE" id="PS00374">
    <property type="entry name" value="MGMT"/>
    <property type="match status" value="1"/>
</dbReference>
<keyword evidence="2 8" id="KW-0489">Methyltransferase</keyword>
<accession>A0A853CGL7</accession>
<keyword evidence="5" id="KW-0234">DNA repair</keyword>
<keyword evidence="3 8" id="KW-0808">Transferase</keyword>
<comment type="catalytic activity">
    <reaction evidence="6">
        <text>a 6-O-methyl-2'-deoxyguanosine in DNA + L-cysteinyl-[protein] = S-methyl-L-cysteinyl-[protein] + a 2'-deoxyguanosine in DNA</text>
        <dbReference type="Rhea" id="RHEA:24000"/>
        <dbReference type="Rhea" id="RHEA-COMP:10131"/>
        <dbReference type="Rhea" id="RHEA-COMP:10132"/>
        <dbReference type="Rhea" id="RHEA-COMP:11367"/>
        <dbReference type="Rhea" id="RHEA-COMP:11368"/>
        <dbReference type="ChEBI" id="CHEBI:29950"/>
        <dbReference type="ChEBI" id="CHEBI:82612"/>
        <dbReference type="ChEBI" id="CHEBI:85445"/>
        <dbReference type="ChEBI" id="CHEBI:85448"/>
        <dbReference type="EC" id="2.1.1.63"/>
    </reaction>
</comment>
<dbReference type="RefSeq" id="WP_179717450.1">
    <property type="nucleotide sequence ID" value="NZ_JACBZT010000001.1"/>
</dbReference>
<feature type="domain" description="Methylated-DNA-[protein]-cysteine S-methyltransferase DNA binding" evidence="7">
    <location>
        <begin position="84"/>
        <end position="163"/>
    </location>
</feature>
<evidence type="ECO:0000256" key="6">
    <source>
        <dbReference type="ARBA" id="ARBA00049348"/>
    </source>
</evidence>
<sequence>MTARSATVATPPGPFTVVVDDDDAVLAAGWTAEVADLLPVVHRTLQPAALERVHHLPVLDVVEAFHAGEVGIIDGVVVRQRSGPFLQDAWEQLRRVPAGSPATYAEFAVRCGRPAAIRAAANACARNAAALFVPCHRVIGSDGGLTGFRWGTPVKRWLLDHEATHSVA</sequence>
<keyword evidence="4" id="KW-0227">DNA damage</keyword>
<evidence type="ECO:0000256" key="2">
    <source>
        <dbReference type="ARBA" id="ARBA00022603"/>
    </source>
</evidence>
<name>A0A853CGL7_9ACTN</name>
<dbReference type="EC" id="2.1.1.63" evidence="8"/>
<organism evidence="8 9">
    <name type="scientific">Petropleomorpha daqingensis</name>
    <dbReference type="NCBI Taxonomy" id="2026353"/>
    <lineage>
        <taxon>Bacteria</taxon>
        <taxon>Bacillati</taxon>
        <taxon>Actinomycetota</taxon>
        <taxon>Actinomycetes</taxon>
        <taxon>Geodermatophilales</taxon>
        <taxon>Geodermatophilaceae</taxon>
        <taxon>Petropleomorpha</taxon>
    </lineage>
</organism>
<dbReference type="InterPro" id="IPR001497">
    <property type="entry name" value="MethylDNA_cys_MeTrfase_AS"/>
</dbReference>